<dbReference type="Pfam" id="PF13767">
    <property type="entry name" value="DUF4168"/>
    <property type="match status" value="1"/>
</dbReference>
<name>A0ABZ2ULA1_9CYAN</name>
<dbReference type="InterPro" id="IPR025433">
    <property type="entry name" value="DUF4168"/>
</dbReference>
<evidence type="ECO:0000313" key="2">
    <source>
        <dbReference type="EMBL" id="WZB86151.1"/>
    </source>
</evidence>
<accession>A0ABZ2ULA1</accession>
<gene>
    <name evidence="2" type="ORF">WJM97_12080</name>
</gene>
<keyword evidence="3" id="KW-1185">Reference proteome</keyword>
<dbReference type="Proteomes" id="UP001483337">
    <property type="component" value="Chromosome"/>
</dbReference>
<evidence type="ECO:0000259" key="1">
    <source>
        <dbReference type="Pfam" id="PF13767"/>
    </source>
</evidence>
<organism evidence="2 3">
    <name type="scientific">Okeanomitos corallinicola TIOX110</name>
    <dbReference type="NCBI Taxonomy" id="3133117"/>
    <lineage>
        <taxon>Bacteria</taxon>
        <taxon>Bacillati</taxon>
        <taxon>Cyanobacteriota</taxon>
        <taxon>Cyanophyceae</taxon>
        <taxon>Nostocales</taxon>
        <taxon>Aphanizomenonaceae</taxon>
        <taxon>Okeanomitos</taxon>
    </lineage>
</organism>
<evidence type="ECO:0000313" key="3">
    <source>
        <dbReference type="Proteomes" id="UP001483337"/>
    </source>
</evidence>
<sequence length="165" mass="18327">MQENYFIIVGNSIEHQLSTSLVLATLTSASFIFATLGWSAKANTPILKVSSTEVTSYAESVLEMEPKRQEAFEEIKKVIGSKEVPKIVCNDSKSMNSLPGKAKDIAISYCNDSQTIVESKKLTIERFNEITMETQNNSDLKRQIYNTLIRLQKESAAKAGARDAQ</sequence>
<proteinExistence type="predicted"/>
<reference evidence="2 3" key="1">
    <citation type="submission" date="2024-04" db="EMBL/GenBank/DDBJ databases">
        <title>Okeanomitos corallinicola gen. &amp; sp. nov. (Nostocales, Cyanobacteria), a new toxic marine heterocyst-forming cyanobacterium from a coral reef.</title>
        <authorList>
            <person name="Li H."/>
            <person name="Li R."/>
            <person name="Kang J."/>
            <person name="Hii K.S."/>
            <person name="Mohamed H.F."/>
            <person name="Xu X."/>
            <person name="Luo Z."/>
        </authorList>
    </citation>
    <scope>NUCLEOTIDE SEQUENCE [LARGE SCALE GENOMIC DNA]</scope>
    <source>
        <strain evidence="2 3">TIOX110</strain>
    </source>
</reference>
<feature type="domain" description="DUF4168" evidence="1">
    <location>
        <begin position="50"/>
        <end position="144"/>
    </location>
</feature>
<protein>
    <submittedName>
        <fullName evidence="2">DUF4168 domain-containing protein</fullName>
    </submittedName>
</protein>
<dbReference type="EMBL" id="CP150886">
    <property type="protein sequence ID" value="WZB86151.1"/>
    <property type="molecule type" value="Genomic_DNA"/>
</dbReference>